<protein>
    <recommendedName>
        <fullName evidence="4">DUF3313 domain-containing protein</fullName>
    </recommendedName>
</protein>
<gene>
    <name evidence="2" type="ORF">J2S75_002194</name>
</gene>
<evidence type="ECO:0008006" key="4">
    <source>
        <dbReference type="Google" id="ProtNLM"/>
    </source>
</evidence>
<feature type="chain" id="PRO_5047532580" description="DUF3313 domain-containing protein" evidence="1">
    <location>
        <begin position="17"/>
        <end position="228"/>
    </location>
</feature>
<evidence type="ECO:0000256" key="1">
    <source>
        <dbReference type="SAM" id="SignalP"/>
    </source>
</evidence>
<feature type="signal peptide" evidence="1">
    <location>
        <begin position="1"/>
        <end position="16"/>
    </location>
</feature>
<sequence length="228" mass="24335">MRYGVWAVALACVAMAGCKPTGLAPELGAREIRPPQTGIYVGSLYYADEAPTRELSRPVSIESLCQVVDLRPFEVNNPTEGRVDAINIADRLSIDASASGISNALASVGLTGAFTSYFDYKMVNVTKYSIPATDADVVFEGLMGQKRCRASVASRTGSLAIYQVKAVYVGDIVFERKRGASLSADVEMKLKAVQPKIAAALKREYSVGVAGRGVVFSFVPIQRNLAGS</sequence>
<name>A0ABU0BBE4_9HYPH</name>
<reference evidence="2 3" key="1">
    <citation type="submission" date="2023-07" db="EMBL/GenBank/DDBJ databases">
        <title>Genomic Encyclopedia of Type Strains, Phase IV (KMG-IV): sequencing the most valuable type-strain genomes for metagenomic binning, comparative biology and taxonomic classification.</title>
        <authorList>
            <person name="Goeker M."/>
        </authorList>
    </citation>
    <scope>NUCLEOTIDE SEQUENCE [LARGE SCALE GENOMIC DNA]</scope>
    <source>
        <strain evidence="2 3">DSM 2457</strain>
    </source>
</reference>
<dbReference type="PROSITE" id="PS51257">
    <property type="entry name" value="PROKAR_LIPOPROTEIN"/>
    <property type="match status" value="1"/>
</dbReference>
<dbReference type="EMBL" id="JAUSUI010000004">
    <property type="protein sequence ID" value="MDQ0303164.1"/>
    <property type="molecule type" value="Genomic_DNA"/>
</dbReference>
<evidence type="ECO:0000313" key="2">
    <source>
        <dbReference type="EMBL" id="MDQ0303164.1"/>
    </source>
</evidence>
<keyword evidence="1" id="KW-0732">Signal</keyword>
<dbReference type="Proteomes" id="UP001224682">
    <property type="component" value="Unassembled WGS sequence"/>
</dbReference>
<accession>A0ABU0BBE4</accession>
<comment type="caution">
    <text evidence="2">The sequence shown here is derived from an EMBL/GenBank/DDBJ whole genome shotgun (WGS) entry which is preliminary data.</text>
</comment>
<organism evidence="2 3">
    <name type="scientific">Ancylobacter polymorphus</name>
    <dbReference type="NCBI Taxonomy" id="223390"/>
    <lineage>
        <taxon>Bacteria</taxon>
        <taxon>Pseudomonadati</taxon>
        <taxon>Pseudomonadota</taxon>
        <taxon>Alphaproteobacteria</taxon>
        <taxon>Hyphomicrobiales</taxon>
        <taxon>Xanthobacteraceae</taxon>
        <taxon>Ancylobacter</taxon>
    </lineage>
</organism>
<dbReference type="RefSeq" id="WP_307019882.1">
    <property type="nucleotide sequence ID" value="NZ_JAUSUI010000004.1"/>
</dbReference>
<keyword evidence="3" id="KW-1185">Reference proteome</keyword>
<evidence type="ECO:0000313" key="3">
    <source>
        <dbReference type="Proteomes" id="UP001224682"/>
    </source>
</evidence>
<proteinExistence type="predicted"/>